<dbReference type="Gene3D" id="3.40.50.150">
    <property type="entry name" value="Vaccinia Virus protein VP39"/>
    <property type="match status" value="1"/>
</dbReference>
<dbReference type="PANTHER" id="PTHR10629:SF52">
    <property type="entry name" value="DNA (CYTOSINE-5)-METHYLTRANSFERASE 1"/>
    <property type="match status" value="1"/>
</dbReference>
<dbReference type="RefSeq" id="WP_289413863.1">
    <property type="nucleotide sequence ID" value="NZ_JAQIBD010000002.1"/>
</dbReference>
<dbReference type="InterPro" id="IPR029063">
    <property type="entry name" value="SAM-dependent_MTases_sf"/>
</dbReference>
<dbReference type="InterPro" id="IPR001525">
    <property type="entry name" value="C5_MeTfrase"/>
</dbReference>
<dbReference type="Pfam" id="PF00145">
    <property type="entry name" value="DNA_methylase"/>
    <property type="match status" value="2"/>
</dbReference>
<evidence type="ECO:0000256" key="2">
    <source>
        <dbReference type="ARBA" id="ARBA00022603"/>
    </source>
</evidence>
<dbReference type="Proteomes" id="UP001169069">
    <property type="component" value="Unassembled WGS sequence"/>
</dbReference>
<dbReference type="InterPro" id="IPR031303">
    <property type="entry name" value="C5_meth_CS"/>
</dbReference>
<keyword evidence="3" id="KW-0808">Transferase</keyword>
<name>A0ABT7QZ48_9BACT</name>
<evidence type="ECO:0000256" key="3">
    <source>
        <dbReference type="ARBA" id="ARBA00022679"/>
    </source>
</evidence>
<evidence type="ECO:0000256" key="1">
    <source>
        <dbReference type="ARBA" id="ARBA00011975"/>
    </source>
</evidence>
<dbReference type="PANTHER" id="PTHR10629">
    <property type="entry name" value="CYTOSINE-SPECIFIC METHYLTRANSFERASE"/>
    <property type="match status" value="1"/>
</dbReference>
<keyword evidence="5" id="KW-0680">Restriction system</keyword>
<dbReference type="EC" id="2.1.1.37" evidence="1"/>
<evidence type="ECO:0000256" key="5">
    <source>
        <dbReference type="ARBA" id="ARBA00022747"/>
    </source>
</evidence>
<evidence type="ECO:0000313" key="8">
    <source>
        <dbReference type="Proteomes" id="UP001169069"/>
    </source>
</evidence>
<protein>
    <recommendedName>
        <fullName evidence="1">DNA (cytosine-5-)-methyltransferase</fullName>
        <ecNumber evidence="1">2.1.1.37</ecNumber>
    </recommendedName>
</protein>
<dbReference type="GO" id="GO:0008168">
    <property type="term" value="F:methyltransferase activity"/>
    <property type="evidence" value="ECO:0007669"/>
    <property type="project" value="UniProtKB-KW"/>
</dbReference>
<dbReference type="GO" id="GO:0032259">
    <property type="term" value="P:methylation"/>
    <property type="evidence" value="ECO:0007669"/>
    <property type="project" value="UniProtKB-KW"/>
</dbReference>
<accession>A0ABT7QZ48</accession>
<reference evidence="7" key="1">
    <citation type="submission" date="2023-01" db="EMBL/GenBank/DDBJ databases">
        <title>Sulfurovum sp. zt1-1 genome assembly.</title>
        <authorList>
            <person name="Wang J."/>
        </authorList>
    </citation>
    <scope>NUCLEOTIDE SEQUENCE</scope>
    <source>
        <strain evidence="7">Zt1-1</strain>
    </source>
</reference>
<keyword evidence="8" id="KW-1185">Reference proteome</keyword>
<gene>
    <name evidence="7" type="ORF">PGH07_07970</name>
</gene>
<dbReference type="SUPFAM" id="SSF53335">
    <property type="entry name" value="S-adenosyl-L-methionine-dependent methyltransferases"/>
    <property type="match status" value="1"/>
</dbReference>
<evidence type="ECO:0000313" key="7">
    <source>
        <dbReference type="EMBL" id="MDM5272114.1"/>
    </source>
</evidence>
<dbReference type="Gene3D" id="3.90.120.10">
    <property type="entry name" value="DNA Methylase, subunit A, domain 2"/>
    <property type="match status" value="1"/>
</dbReference>
<keyword evidence="2 7" id="KW-0489">Methyltransferase</keyword>
<comment type="caution">
    <text evidence="7">The sequence shown here is derived from an EMBL/GenBank/DDBJ whole genome shotgun (WGS) entry which is preliminary data.</text>
</comment>
<dbReference type="EMBL" id="JAQIBD010000002">
    <property type="protein sequence ID" value="MDM5272114.1"/>
    <property type="molecule type" value="Genomic_DNA"/>
</dbReference>
<keyword evidence="4" id="KW-0949">S-adenosyl-L-methionine</keyword>
<evidence type="ECO:0000256" key="4">
    <source>
        <dbReference type="ARBA" id="ARBA00022691"/>
    </source>
</evidence>
<comment type="catalytic activity">
    <reaction evidence="6">
        <text>a 2'-deoxycytidine in DNA + S-adenosyl-L-methionine = a 5-methyl-2'-deoxycytidine in DNA + S-adenosyl-L-homocysteine + H(+)</text>
        <dbReference type="Rhea" id="RHEA:13681"/>
        <dbReference type="Rhea" id="RHEA-COMP:11369"/>
        <dbReference type="Rhea" id="RHEA-COMP:11370"/>
        <dbReference type="ChEBI" id="CHEBI:15378"/>
        <dbReference type="ChEBI" id="CHEBI:57856"/>
        <dbReference type="ChEBI" id="CHEBI:59789"/>
        <dbReference type="ChEBI" id="CHEBI:85452"/>
        <dbReference type="ChEBI" id="CHEBI:85454"/>
        <dbReference type="EC" id="2.1.1.37"/>
    </reaction>
</comment>
<dbReference type="PROSITE" id="PS00095">
    <property type="entry name" value="C5_MTASE_2"/>
    <property type="match status" value="1"/>
</dbReference>
<sequence>MSKRVLHPRLGVNDEELSVELFAGGGGVSAGGKMIGFKFDIAINHSPSALAIHRANFPKSIQMINDVFEYHPLLVTRGAGVKHLHLSPDCTYHSRAKGKKKVLNRHTICGDHCSVDHTKLSQETADRIRGLAWVGIGWAATVRPRRITLENVSEFKDWGATMVDKDGDIVPDPSRKGETFNAFVGVLTTGIPENHPSFIEIERFLKPFIGKDYSRKQLIKGLGYEVEFKELVASDYGSPTSRKRLYMMARCDGMPIEWPEPTHGDPSAKGFKESGLKTWRTAGECIDWEVPTPSIFKSKQQIKEELNLKVVRPLADNTMKRIANGIKKFVIETDKPYIVKINHKGDQYRGQSIDEPLHTITSKNGYGLAVPYFQSYYGETKGADVRGGTLDRPLHTITSGGQRFGLVVPYITGIDNKSSGDKSVWSADRPLTTIVTEKRHAITAAYVINAKGTDPKRMPIGNSLEEPLTTITASDTHGVIMAHIQHQFGQSVGQKIDMPLNAITAIPKMSVIASHCIKMKGDNLGYGCDEPVHTITAGGLSHGLIASHLYKFYGNDIHGQSCDEPLHTIRTKDCFGVLQEKLMTPPISDDDRYTAWWIARMMEEYADEPVPMIGAIPLPRKRFVQTRSGDIIVDIGMRMFTERELFRAQGFPDDFIYDPEYEVVEKGVTKTKKVTKTEAVRMVGNSVPPHVAKAILWEMEESELIFEKETVA</sequence>
<evidence type="ECO:0000256" key="6">
    <source>
        <dbReference type="ARBA" id="ARBA00047422"/>
    </source>
</evidence>
<dbReference type="InterPro" id="IPR050390">
    <property type="entry name" value="C5-Methyltransferase"/>
</dbReference>
<organism evidence="7 8">
    <name type="scientific">Sulfurovum zhangzhouensis</name>
    <dbReference type="NCBI Taxonomy" id="3019067"/>
    <lineage>
        <taxon>Bacteria</taxon>
        <taxon>Pseudomonadati</taxon>
        <taxon>Campylobacterota</taxon>
        <taxon>Epsilonproteobacteria</taxon>
        <taxon>Campylobacterales</taxon>
        <taxon>Sulfurovaceae</taxon>
        <taxon>Sulfurovum</taxon>
    </lineage>
</organism>
<proteinExistence type="predicted"/>